<dbReference type="AlphaFoldDB" id="A0A4R7UYY6"/>
<proteinExistence type="predicted"/>
<gene>
    <name evidence="1" type="ORF">CLV71_120114</name>
</gene>
<sequence length="252" mass="27335">MSGGPFRAWLSVTTGSVALVPTFFELQDDAALLSFEHQLHLSETIGEHAWETDLAEPRFSFTGSHPLTCTRVHLLGSAAPGPKSWLWAWANPSGYRDEIIELALAVRAFGEEHNVPELSQAEIPFDAMPGSPTDPAHVTALMMEATKAVTKQWTGYQGPVGGGTRAGFLIEHPEFVLPAPAGPRVSRVLQQGLADLHLYDHRRAFHAYAVNRGLGAQHNGPQMYISGPGFSVSVQFNPQNLVTAMSVNMGQQ</sequence>
<reference evidence="1 2" key="1">
    <citation type="submission" date="2019-03" db="EMBL/GenBank/DDBJ databases">
        <title>Genomic Encyclopedia of Archaeal and Bacterial Type Strains, Phase II (KMG-II): from individual species to whole genera.</title>
        <authorList>
            <person name="Goeker M."/>
        </authorList>
    </citation>
    <scope>NUCLEOTIDE SEQUENCE [LARGE SCALE GENOMIC DNA]</scope>
    <source>
        <strain evidence="1 2">DSM 45499</strain>
    </source>
</reference>
<evidence type="ECO:0000313" key="2">
    <source>
        <dbReference type="Proteomes" id="UP000294927"/>
    </source>
</evidence>
<comment type="caution">
    <text evidence="1">The sequence shown here is derived from an EMBL/GenBank/DDBJ whole genome shotgun (WGS) entry which is preliminary data.</text>
</comment>
<dbReference type="Proteomes" id="UP000294927">
    <property type="component" value="Unassembled WGS sequence"/>
</dbReference>
<dbReference type="Pfam" id="PF21813">
    <property type="entry name" value="DUF6882"/>
    <property type="match status" value="1"/>
</dbReference>
<keyword evidence="2" id="KW-1185">Reference proteome</keyword>
<dbReference type="EMBL" id="SOCP01000020">
    <property type="protein sequence ID" value="TDV41424.1"/>
    <property type="molecule type" value="Genomic_DNA"/>
</dbReference>
<evidence type="ECO:0000313" key="1">
    <source>
        <dbReference type="EMBL" id="TDV41424.1"/>
    </source>
</evidence>
<organism evidence="1 2">
    <name type="scientific">Actinophytocola oryzae</name>
    <dbReference type="NCBI Taxonomy" id="502181"/>
    <lineage>
        <taxon>Bacteria</taxon>
        <taxon>Bacillati</taxon>
        <taxon>Actinomycetota</taxon>
        <taxon>Actinomycetes</taxon>
        <taxon>Pseudonocardiales</taxon>
        <taxon>Pseudonocardiaceae</taxon>
    </lineage>
</organism>
<protein>
    <submittedName>
        <fullName evidence="1">Uncharacterized protein</fullName>
    </submittedName>
</protein>
<name>A0A4R7UYY6_9PSEU</name>
<dbReference type="InterPro" id="IPR049249">
    <property type="entry name" value="DUF6882"/>
</dbReference>
<accession>A0A4R7UYY6</accession>